<evidence type="ECO:0000256" key="7">
    <source>
        <dbReference type="ARBA" id="ARBA00023033"/>
    </source>
</evidence>
<evidence type="ECO:0000313" key="11">
    <source>
        <dbReference type="EMBL" id="KKY17546.1"/>
    </source>
</evidence>
<dbReference type="PRINTS" id="PR00385">
    <property type="entry name" value="P450"/>
</dbReference>
<dbReference type="CDD" id="cd11041">
    <property type="entry name" value="CYP503A1-like"/>
    <property type="match status" value="1"/>
</dbReference>
<keyword evidence="3 8" id="KW-0349">Heme</keyword>
<evidence type="ECO:0000256" key="1">
    <source>
        <dbReference type="ARBA" id="ARBA00001971"/>
    </source>
</evidence>
<comment type="cofactor">
    <cofactor evidence="1 8">
        <name>heme</name>
        <dbReference type="ChEBI" id="CHEBI:30413"/>
    </cofactor>
</comment>
<evidence type="ECO:0000256" key="6">
    <source>
        <dbReference type="ARBA" id="ARBA00023004"/>
    </source>
</evidence>
<dbReference type="EMBL" id="LAQI01000148">
    <property type="protein sequence ID" value="KKY17546.1"/>
    <property type="molecule type" value="Genomic_DNA"/>
</dbReference>
<evidence type="ECO:0000313" key="12">
    <source>
        <dbReference type="Proteomes" id="UP000034182"/>
    </source>
</evidence>
<dbReference type="Gene3D" id="1.10.630.10">
    <property type="entry name" value="Cytochrome P450"/>
    <property type="match status" value="1"/>
</dbReference>
<dbReference type="AlphaFoldDB" id="A0A0G2E5E3"/>
<keyword evidence="6 8" id="KW-0408">Iron</keyword>
<dbReference type="PRINTS" id="PR00465">
    <property type="entry name" value="EP450IV"/>
</dbReference>
<dbReference type="PANTHER" id="PTHR46206">
    <property type="entry name" value="CYTOCHROME P450"/>
    <property type="match status" value="1"/>
</dbReference>
<accession>A0A0G2E5E3</accession>
<dbReference type="InterPro" id="IPR002403">
    <property type="entry name" value="Cyt_P450_E_grp-IV"/>
</dbReference>
<dbReference type="GO" id="GO:0020037">
    <property type="term" value="F:heme binding"/>
    <property type="evidence" value="ECO:0007669"/>
    <property type="project" value="InterPro"/>
</dbReference>
<evidence type="ECO:0000256" key="4">
    <source>
        <dbReference type="ARBA" id="ARBA00022723"/>
    </source>
</evidence>
<evidence type="ECO:0000256" key="2">
    <source>
        <dbReference type="ARBA" id="ARBA00010617"/>
    </source>
</evidence>
<evidence type="ECO:0000256" key="3">
    <source>
        <dbReference type="ARBA" id="ARBA00022617"/>
    </source>
</evidence>
<gene>
    <name evidence="11" type="ORF">UCDDS831_g06356</name>
</gene>
<keyword evidence="5 9" id="KW-0560">Oxidoreductase</keyword>
<evidence type="ECO:0000256" key="9">
    <source>
        <dbReference type="RuleBase" id="RU000461"/>
    </source>
</evidence>
<dbReference type="PANTHER" id="PTHR46206:SF2">
    <property type="entry name" value="CYTOCHROME P450 MONOOXYGENASE AUSG-RELATED"/>
    <property type="match status" value="1"/>
</dbReference>
<evidence type="ECO:0000256" key="10">
    <source>
        <dbReference type="SAM" id="SignalP"/>
    </source>
</evidence>
<evidence type="ECO:0000256" key="8">
    <source>
        <dbReference type="PIRSR" id="PIRSR602403-1"/>
    </source>
</evidence>
<protein>
    <submittedName>
        <fullName evidence="11">Putative cytochrome p450</fullName>
    </submittedName>
</protein>
<dbReference type="InterPro" id="IPR036396">
    <property type="entry name" value="Cyt_P450_sf"/>
</dbReference>
<proteinExistence type="inferred from homology"/>
<sequence length="488" mass="53988">MSTALVTAVFLALLVLLASAAFKHLPDDKIYPGLEIVGMRPGDTISQAKQRYIEHSRSILDEGTAKACYSHRLHRKPFQVLTPTGPLIVLPAKHVDEIKSLRGLSFHETIAKSFFVRLPGMSLAGGMAGFKFIVEHDEVFNEVVRLHLTRRLDWTPVVFLPTAVHLVARLSARAFLGRAASRDESWLRLSTAYAHDSVSFVRALRRWPPALRPLVQHLLPERRRLRACEAQARNFVASLQEKRRRGDDDADVDDALRWQEEACERRGQEATDAVGCQLALALVAVHTTSMALTRVVFDLCRNPQWIEPLREEARSVLAADEGGDGDGAVWGKSTLVRLRLMDSVLKESQRLSPVHLTLMTRVATADVVIPSLPHLPLPTGTMLAISSSEPLRDPRTFPDPDRFVGDRFLRLREEALAAATAAGTAEDNDSATAGNKWQYATTSAQHLGFGHGPHACPGRFFAAAELKVALALLLLGTVERHLEQHKSK</sequence>
<dbReference type="PROSITE" id="PS00086">
    <property type="entry name" value="CYTOCHROME_P450"/>
    <property type="match status" value="1"/>
</dbReference>
<evidence type="ECO:0000256" key="5">
    <source>
        <dbReference type="ARBA" id="ARBA00023002"/>
    </source>
</evidence>
<dbReference type="SUPFAM" id="SSF48264">
    <property type="entry name" value="Cytochrome P450"/>
    <property type="match status" value="1"/>
</dbReference>
<comment type="similarity">
    <text evidence="2 9">Belongs to the cytochrome P450 family.</text>
</comment>
<feature type="signal peptide" evidence="10">
    <location>
        <begin position="1"/>
        <end position="20"/>
    </location>
</feature>
<dbReference type="GO" id="GO:0005506">
    <property type="term" value="F:iron ion binding"/>
    <property type="evidence" value="ECO:0007669"/>
    <property type="project" value="InterPro"/>
</dbReference>
<keyword evidence="7 9" id="KW-0503">Monooxygenase</keyword>
<comment type="caution">
    <text evidence="11">The sequence shown here is derived from an EMBL/GenBank/DDBJ whole genome shotgun (WGS) entry which is preliminary data.</text>
</comment>
<organism evidence="11 12">
    <name type="scientific">Diplodia seriata</name>
    <dbReference type="NCBI Taxonomy" id="420778"/>
    <lineage>
        <taxon>Eukaryota</taxon>
        <taxon>Fungi</taxon>
        <taxon>Dikarya</taxon>
        <taxon>Ascomycota</taxon>
        <taxon>Pezizomycotina</taxon>
        <taxon>Dothideomycetes</taxon>
        <taxon>Dothideomycetes incertae sedis</taxon>
        <taxon>Botryosphaeriales</taxon>
        <taxon>Botryosphaeriaceae</taxon>
        <taxon>Diplodia</taxon>
    </lineage>
</organism>
<dbReference type="Pfam" id="PF00067">
    <property type="entry name" value="p450"/>
    <property type="match status" value="1"/>
</dbReference>
<reference evidence="11 12" key="1">
    <citation type="submission" date="2015-03" db="EMBL/GenBank/DDBJ databases">
        <authorList>
            <person name="Morales-Cruz A."/>
            <person name="Amrine K.C."/>
            <person name="Cantu D."/>
        </authorList>
    </citation>
    <scope>NUCLEOTIDE SEQUENCE [LARGE SCALE GENOMIC DNA]</scope>
    <source>
        <strain evidence="11">DS831</strain>
    </source>
</reference>
<keyword evidence="4 8" id="KW-0479">Metal-binding</keyword>
<dbReference type="InterPro" id="IPR017972">
    <property type="entry name" value="Cyt_P450_CS"/>
</dbReference>
<feature type="chain" id="PRO_5002543450" evidence="10">
    <location>
        <begin position="21"/>
        <end position="488"/>
    </location>
</feature>
<feature type="binding site" description="axial binding residue" evidence="8">
    <location>
        <position position="456"/>
    </location>
    <ligand>
        <name>heme</name>
        <dbReference type="ChEBI" id="CHEBI:30413"/>
    </ligand>
    <ligandPart>
        <name>Fe</name>
        <dbReference type="ChEBI" id="CHEBI:18248"/>
    </ligandPart>
</feature>
<reference evidence="11 12" key="2">
    <citation type="submission" date="2015-05" db="EMBL/GenBank/DDBJ databases">
        <title>Distinctive expansion of gene families associated with plant cell wall degradation and secondary metabolism in the genomes of grapevine trunk pathogens.</title>
        <authorList>
            <person name="Lawrence D.P."/>
            <person name="Travadon R."/>
            <person name="Rolshausen P.E."/>
            <person name="Baumgartner K."/>
        </authorList>
    </citation>
    <scope>NUCLEOTIDE SEQUENCE [LARGE SCALE GENOMIC DNA]</scope>
    <source>
        <strain evidence="11">DS831</strain>
    </source>
</reference>
<dbReference type="GO" id="GO:0016705">
    <property type="term" value="F:oxidoreductase activity, acting on paired donors, with incorporation or reduction of molecular oxygen"/>
    <property type="evidence" value="ECO:0007669"/>
    <property type="project" value="InterPro"/>
</dbReference>
<dbReference type="InterPro" id="IPR001128">
    <property type="entry name" value="Cyt_P450"/>
</dbReference>
<name>A0A0G2E5E3_9PEZI</name>
<dbReference type="Proteomes" id="UP000034182">
    <property type="component" value="Unassembled WGS sequence"/>
</dbReference>
<keyword evidence="10" id="KW-0732">Signal</keyword>
<dbReference type="GO" id="GO:0004497">
    <property type="term" value="F:monooxygenase activity"/>
    <property type="evidence" value="ECO:0007669"/>
    <property type="project" value="UniProtKB-KW"/>
</dbReference>